<dbReference type="FunFam" id="3.10.10.10:FF:000002">
    <property type="entry name" value="Retrovirus-related Pol polyprotein from transposon 17.6-like protein"/>
    <property type="match status" value="1"/>
</dbReference>
<protein>
    <submittedName>
        <fullName evidence="1">Tick transposon</fullName>
    </submittedName>
</protein>
<dbReference type="AlphaFoldDB" id="A0A224Z164"/>
<dbReference type="Gene3D" id="3.10.10.10">
    <property type="entry name" value="HIV Type 1 Reverse Transcriptase, subunit A, domain 1"/>
    <property type="match status" value="1"/>
</dbReference>
<proteinExistence type="predicted"/>
<dbReference type="EMBL" id="GFPF01012450">
    <property type="protein sequence ID" value="MAA23596.1"/>
    <property type="molecule type" value="Transcribed_RNA"/>
</dbReference>
<evidence type="ECO:0000313" key="1">
    <source>
        <dbReference type="EMBL" id="MAA23596.1"/>
    </source>
</evidence>
<dbReference type="Gene3D" id="3.30.70.270">
    <property type="match status" value="1"/>
</dbReference>
<dbReference type="InterPro" id="IPR053134">
    <property type="entry name" value="RNA-dir_DNA_polymerase"/>
</dbReference>
<dbReference type="PANTHER" id="PTHR24559">
    <property type="entry name" value="TRANSPOSON TY3-I GAG-POL POLYPROTEIN"/>
    <property type="match status" value="1"/>
</dbReference>
<name>A0A224Z164_9ACAR</name>
<sequence>MKFHYSHTPTADVFGPFIADNLTSVQRSLLLGLLQEFRSSFDVGQTSLGRTSAVTHRIDTGAQSPLRQRPYRVSPAERRVINEQVDDMLRRDVIQPSDSPWASPIVLVAKKDGSVRFCVDYRRLNKITRKDVYPLPRIDDAIDSLHGAEFFSSLDLR</sequence>
<organism evidence="1">
    <name type="scientific">Rhipicephalus zambeziensis</name>
    <dbReference type="NCBI Taxonomy" id="60191"/>
    <lineage>
        <taxon>Eukaryota</taxon>
        <taxon>Metazoa</taxon>
        <taxon>Ecdysozoa</taxon>
        <taxon>Arthropoda</taxon>
        <taxon>Chelicerata</taxon>
        <taxon>Arachnida</taxon>
        <taxon>Acari</taxon>
        <taxon>Parasitiformes</taxon>
        <taxon>Ixodida</taxon>
        <taxon>Ixodoidea</taxon>
        <taxon>Ixodidae</taxon>
        <taxon>Rhipicephalinae</taxon>
        <taxon>Rhipicephalus</taxon>
        <taxon>Rhipicephalus</taxon>
    </lineage>
</organism>
<dbReference type="SUPFAM" id="SSF56672">
    <property type="entry name" value="DNA/RNA polymerases"/>
    <property type="match status" value="1"/>
</dbReference>
<dbReference type="CDD" id="cd01647">
    <property type="entry name" value="RT_LTR"/>
    <property type="match status" value="1"/>
</dbReference>
<dbReference type="InterPro" id="IPR043128">
    <property type="entry name" value="Rev_trsase/Diguanyl_cyclase"/>
</dbReference>
<reference evidence="1" key="1">
    <citation type="journal article" date="2017" name="Parasit. Vectors">
        <title>Sialotranscriptomics of Rhipicephalus zambeziensis reveals intricate expression profiles of secretory proteins and suggests tight temporal transcriptional regulation during blood-feeding.</title>
        <authorList>
            <person name="de Castro M.H."/>
            <person name="de Klerk D."/>
            <person name="Pienaar R."/>
            <person name="Rees D.J.G."/>
            <person name="Mans B.J."/>
        </authorList>
    </citation>
    <scope>NUCLEOTIDE SEQUENCE</scope>
    <source>
        <tissue evidence="1">Salivary glands</tissue>
    </source>
</reference>
<dbReference type="InterPro" id="IPR043502">
    <property type="entry name" value="DNA/RNA_pol_sf"/>
</dbReference>
<dbReference type="GO" id="GO:0071897">
    <property type="term" value="P:DNA biosynthetic process"/>
    <property type="evidence" value="ECO:0007669"/>
    <property type="project" value="UniProtKB-ARBA"/>
</dbReference>
<dbReference type="PANTHER" id="PTHR24559:SF444">
    <property type="entry name" value="REVERSE TRANSCRIPTASE DOMAIN-CONTAINING PROTEIN"/>
    <property type="match status" value="1"/>
</dbReference>
<accession>A0A224Z164</accession>